<sequence length="197" mass="21764">MTMKFLDIQDTVLLVIDMQPGFYPPGRRDVDRSALNVVFENAAWVVEVARGLSIPVVVAEEDPEKNGPTHHAIVESLPASSKIYPKTSFGVAGDPRIMEALDSLDRSTTVLVGTETDICVCHSALGLQEAGKRVAVVHDCVYSPKAAHDYGLQRMQAAGVELMSAKQLLYDWLPTLGQIREFRKERPQLSYPTHFSL</sequence>
<proteinExistence type="predicted"/>
<name>A0A4R4YF04_9PSEU</name>
<reference evidence="2 3" key="1">
    <citation type="submission" date="2019-03" db="EMBL/GenBank/DDBJ databases">
        <title>Draft genome sequences of novel Actinobacteria.</title>
        <authorList>
            <person name="Sahin N."/>
            <person name="Ay H."/>
            <person name="Saygin H."/>
        </authorList>
    </citation>
    <scope>NUCLEOTIDE SEQUENCE [LARGE SCALE GENOMIC DNA]</scope>
    <source>
        <strain evidence="2 3">7K502</strain>
    </source>
</reference>
<keyword evidence="3" id="KW-1185">Reference proteome</keyword>
<dbReference type="Proteomes" id="UP000294947">
    <property type="component" value="Unassembled WGS sequence"/>
</dbReference>
<dbReference type="EMBL" id="SMKW01000047">
    <property type="protein sequence ID" value="TDD42429.1"/>
    <property type="molecule type" value="Genomic_DNA"/>
</dbReference>
<comment type="caution">
    <text evidence="2">The sequence shown here is derived from an EMBL/GenBank/DDBJ whole genome shotgun (WGS) entry which is preliminary data.</text>
</comment>
<dbReference type="InterPro" id="IPR000868">
    <property type="entry name" value="Isochorismatase-like_dom"/>
</dbReference>
<dbReference type="PANTHER" id="PTHR14119">
    <property type="entry name" value="HYDROLASE"/>
    <property type="match status" value="1"/>
</dbReference>
<evidence type="ECO:0000313" key="3">
    <source>
        <dbReference type="Proteomes" id="UP000294947"/>
    </source>
</evidence>
<dbReference type="SUPFAM" id="SSF52499">
    <property type="entry name" value="Isochorismatase-like hydrolases"/>
    <property type="match status" value="1"/>
</dbReference>
<accession>A0A4R4YF04</accession>
<dbReference type="InterPro" id="IPR036380">
    <property type="entry name" value="Isochorismatase-like_sf"/>
</dbReference>
<dbReference type="AlphaFoldDB" id="A0A4R4YF04"/>
<organism evidence="2 3">
    <name type="scientific">Saccharopolyspora elongata</name>
    <dbReference type="NCBI Taxonomy" id="2530387"/>
    <lineage>
        <taxon>Bacteria</taxon>
        <taxon>Bacillati</taxon>
        <taxon>Actinomycetota</taxon>
        <taxon>Actinomycetes</taxon>
        <taxon>Pseudonocardiales</taxon>
        <taxon>Pseudonocardiaceae</taxon>
        <taxon>Saccharopolyspora</taxon>
    </lineage>
</organism>
<feature type="domain" description="Isochorismatase-like" evidence="1">
    <location>
        <begin position="11"/>
        <end position="167"/>
    </location>
</feature>
<evidence type="ECO:0000313" key="2">
    <source>
        <dbReference type="EMBL" id="TDD42429.1"/>
    </source>
</evidence>
<evidence type="ECO:0000259" key="1">
    <source>
        <dbReference type="Pfam" id="PF00857"/>
    </source>
</evidence>
<protein>
    <submittedName>
        <fullName evidence="2">Isochorismatase family protein</fullName>
    </submittedName>
</protein>
<dbReference type="InterPro" id="IPR050993">
    <property type="entry name" value="Isochorismatase_domain"/>
</dbReference>
<dbReference type="Gene3D" id="3.40.50.850">
    <property type="entry name" value="Isochorismatase-like"/>
    <property type="match status" value="1"/>
</dbReference>
<dbReference type="Pfam" id="PF00857">
    <property type="entry name" value="Isochorismatase"/>
    <property type="match status" value="1"/>
</dbReference>
<gene>
    <name evidence="2" type="ORF">E1288_29335</name>
</gene>
<dbReference type="PANTHER" id="PTHR14119:SF3">
    <property type="entry name" value="ISOCHORISMATASE DOMAIN-CONTAINING PROTEIN 2"/>
    <property type="match status" value="1"/>
</dbReference>